<gene>
    <name evidence="1" type="ORF">H4R26_001304</name>
</gene>
<reference evidence="1" key="1">
    <citation type="submission" date="2022-07" db="EMBL/GenBank/DDBJ databases">
        <title>Phylogenomic reconstructions and comparative analyses of Kickxellomycotina fungi.</title>
        <authorList>
            <person name="Reynolds N.K."/>
            <person name="Stajich J.E."/>
            <person name="Barry K."/>
            <person name="Grigoriev I.V."/>
            <person name="Crous P."/>
            <person name="Smith M.E."/>
        </authorList>
    </citation>
    <scope>NUCLEOTIDE SEQUENCE</scope>
    <source>
        <strain evidence="1">IMI 214461</strain>
    </source>
</reference>
<name>A0A9W8BIR1_9FUNG</name>
<dbReference type="AlphaFoldDB" id="A0A9W8BIR1"/>
<protein>
    <submittedName>
        <fullName evidence="1">Uncharacterized protein</fullName>
    </submittedName>
</protein>
<proteinExistence type="predicted"/>
<evidence type="ECO:0000313" key="2">
    <source>
        <dbReference type="Proteomes" id="UP001150907"/>
    </source>
</evidence>
<accession>A0A9W8BIR1</accession>
<organism evidence="1 2">
    <name type="scientific">Coemansia thaxteri</name>
    <dbReference type="NCBI Taxonomy" id="2663907"/>
    <lineage>
        <taxon>Eukaryota</taxon>
        <taxon>Fungi</taxon>
        <taxon>Fungi incertae sedis</taxon>
        <taxon>Zoopagomycota</taxon>
        <taxon>Kickxellomycotina</taxon>
        <taxon>Kickxellomycetes</taxon>
        <taxon>Kickxellales</taxon>
        <taxon>Kickxellaceae</taxon>
        <taxon>Coemansia</taxon>
    </lineage>
</organism>
<dbReference type="EMBL" id="JANBQF010000056">
    <property type="protein sequence ID" value="KAJ2006539.1"/>
    <property type="molecule type" value="Genomic_DNA"/>
</dbReference>
<comment type="caution">
    <text evidence="1">The sequence shown here is derived from an EMBL/GenBank/DDBJ whole genome shotgun (WGS) entry which is preliminary data.</text>
</comment>
<keyword evidence="2" id="KW-1185">Reference proteome</keyword>
<dbReference type="Proteomes" id="UP001150907">
    <property type="component" value="Unassembled WGS sequence"/>
</dbReference>
<dbReference type="OrthoDB" id="5595818at2759"/>
<evidence type="ECO:0000313" key="1">
    <source>
        <dbReference type="EMBL" id="KAJ2006539.1"/>
    </source>
</evidence>
<sequence>MAALLFPNATTARRALGQAAIAAVRHGHFFLRNADSLGRTLAQRNWAARFDRQTANSQFSTAAVVSTNRELSGAVEHTNTKLSRELALAALEQCVATSDLAGAYRVVRAARYQWLLLNRSGTPTLSVIADTEVALGLVQVLKSQHVWEDCINCLNLLLNVRPDLFGKNYTDKRFTQVGGSMLSNADQEVLCALLEAILSARFAALPDRRLAGLTAIQVLCDYGVSTLDLELGPLHIRALGFASDAAALDNALKELLPHGTLPQSMQYEIALAYARCLQPEAALEHLATVGNLAKELQIEAQTALSLSFAERADMDRAYELLTHLSNNESLWTSEQTTYDKVATVCQLELRILHASMLSVIPRLPFTKNFHTYASRHCSRVYTTHYDEKINGLLAETIARLRKHVDRGMWKRLGIDRLVFSCECLAYAMAQTAGTRESIVSLSDLRKRLHSLERDMALALTQLRGNGEKTATVHTLEPSSAPLRQFLWAIALATKHSQHKRLEIIRAELEHAARCIPGFVPSVADLEPALVTALPSNMWKTSCKGNFKSDAAFMLSDEFLCKPTLTSAHPYTAQLMQLAQKAWRKASSDHRLFPLCIWIAVTQGAERQALSILNEAFEVAQIRIKPGSLALVHSRDMLLYEQLFAVLSQFKQGAKLATSKVFAAMRQQSAPVALAPRNASMLLYCCVQERNWPVAGEVVSALESLPDYAIPPKIQELYMRVAAVCGQTAKALSIFHHLNYGARYTQINEPSFALLILHSGDSRASAADAERVFDVWVRIMDHQGRATVALVQKWDSVNRVARSRPNPFLPVSGAPLEQVLESVGIARCAPGSLSNKHFLRDWEYSMIMALVGSYIRAGLVEQAAVWEQWILAALRDRQLHLSPSLIASTAHVQRRHLKRDTWDGMKACLDYLVAIDKNIPVGLFLNSSFYKNQALVLQSIAAKIRDDANGALSSQIKHHLVQNSNAQHIFDKIRKLA</sequence>